<dbReference type="InterPro" id="IPR035959">
    <property type="entry name" value="RutC-like_sf"/>
</dbReference>
<dbReference type="Pfam" id="PF01042">
    <property type="entry name" value="Ribonuc_L-PSP"/>
    <property type="match status" value="1"/>
</dbReference>
<evidence type="ECO:0000313" key="1">
    <source>
        <dbReference type="EMBL" id="SDG22697.1"/>
    </source>
</evidence>
<evidence type="ECO:0000313" key="2">
    <source>
        <dbReference type="Proteomes" id="UP000199468"/>
    </source>
</evidence>
<dbReference type="InterPro" id="IPR006175">
    <property type="entry name" value="YjgF/YER057c/UK114"/>
</dbReference>
<organism evidence="1 2">
    <name type="scientific">Bosea robiniae</name>
    <dbReference type="NCBI Taxonomy" id="1036780"/>
    <lineage>
        <taxon>Bacteria</taxon>
        <taxon>Pseudomonadati</taxon>
        <taxon>Pseudomonadota</taxon>
        <taxon>Alphaproteobacteria</taxon>
        <taxon>Hyphomicrobiales</taxon>
        <taxon>Boseaceae</taxon>
        <taxon>Bosea</taxon>
    </lineage>
</organism>
<reference evidence="1 2" key="1">
    <citation type="submission" date="2016-10" db="EMBL/GenBank/DDBJ databases">
        <authorList>
            <person name="Varghese N."/>
            <person name="Submissions S."/>
        </authorList>
    </citation>
    <scope>NUCLEOTIDE SEQUENCE [LARGE SCALE GENOMIC DNA]</scope>
    <source>
        <strain evidence="1 2">DSM 26672</strain>
    </source>
</reference>
<dbReference type="SUPFAM" id="SSF55298">
    <property type="entry name" value="YjgF-like"/>
    <property type="match status" value="1"/>
</dbReference>
<dbReference type="Gene3D" id="3.30.1330.40">
    <property type="entry name" value="RutC-like"/>
    <property type="match status" value="1"/>
</dbReference>
<protein>
    <submittedName>
        <fullName evidence="1">Enamine deaminase RidA, house cleaning of reactive enamine intermediates, YjgF/YER057c/UK114 family</fullName>
    </submittedName>
</protein>
<dbReference type="EMBL" id="FNBZ01000003">
    <property type="protein sequence ID" value="SDG22697.1"/>
    <property type="molecule type" value="Genomic_DNA"/>
</dbReference>
<dbReference type="PANTHER" id="PTHR47328">
    <property type="match status" value="1"/>
</dbReference>
<dbReference type="PANTHER" id="PTHR47328:SF1">
    <property type="entry name" value="RUTC FAMILY PROTEIN YOAB"/>
    <property type="match status" value="1"/>
</dbReference>
<gene>
    <name evidence="1" type="ORF">SAMN05421844_103251</name>
</gene>
<dbReference type="CDD" id="cd06150">
    <property type="entry name" value="YjgF_YER057c_UK114_like_2"/>
    <property type="match status" value="1"/>
</dbReference>
<accession>A0ABY0NVN4</accession>
<comment type="caution">
    <text evidence="1">The sequence shown here is derived from an EMBL/GenBank/DDBJ whole genome shotgun (WGS) entry which is preliminary data.</text>
</comment>
<proteinExistence type="predicted"/>
<sequence>MEIQRKLIEKRYSKISIYNGVAYFAATPDRPFDTSESVVTQARQIFARVEERLAEVGSTKADLLFVTIILSDKRYLAEFNELWDAWVSDITPPSRACFFAELTNPDMKVEFVMQARARQ</sequence>
<name>A0ABY0NVN4_9HYPH</name>
<keyword evidence="2" id="KW-1185">Reference proteome</keyword>
<dbReference type="InterPro" id="IPR035709">
    <property type="entry name" value="YoaB-like"/>
</dbReference>
<dbReference type="RefSeq" id="WP_091856868.1">
    <property type="nucleotide sequence ID" value="NZ_FNBZ01000003.1"/>
</dbReference>
<dbReference type="Proteomes" id="UP000199468">
    <property type="component" value="Unassembled WGS sequence"/>
</dbReference>